<proteinExistence type="predicted"/>
<dbReference type="EMBL" id="JADKRP010000008">
    <property type="protein sequence ID" value="MBF4632754.1"/>
    <property type="molecule type" value="Genomic_DNA"/>
</dbReference>
<protein>
    <submittedName>
        <fullName evidence="1">Uncharacterized protein</fullName>
    </submittedName>
</protein>
<dbReference type="Proteomes" id="UP000634579">
    <property type="component" value="Unassembled WGS sequence"/>
</dbReference>
<evidence type="ECO:0000313" key="2">
    <source>
        <dbReference type="Proteomes" id="UP000634579"/>
    </source>
</evidence>
<evidence type="ECO:0000313" key="1">
    <source>
        <dbReference type="EMBL" id="MBF4632754.1"/>
    </source>
</evidence>
<organism evidence="1 2">
    <name type="scientific">Clavibacter phaseoli</name>
    <dbReference type="NCBI Taxonomy" id="1734031"/>
    <lineage>
        <taxon>Bacteria</taxon>
        <taxon>Bacillati</taxon>
        <taxon>Actinomycetota</taxon>
        <taxon>Actinomycetes</taxon>
        <taxon>Micrococcales</taxon>
        <taxon>Microbacteriaceae</taxon>
        <taxon>Clavibacter</taxon>
    </lineage>
</organism>
<gene>
    <name evidence="1" type="ORF">ITJ42_16160</name>
</gene>
<reference evidence="1 2" key="1">
    <citation type="submission" date="2020-10" db="EMBL/GenBank/DDBJ databases">
        <title>Draft genome sequences of plant-associated actinobacteria.</title>
        <authorList>
            <person name="Tarlachkov S.V."/>
            <person name="Starodumova I.P."/>
            <person name="Dorofeeva L.V."/>
            <person name="Prisyazhnaya N.V."/>
            <person name="Roubtsova T.V."/>
            <person name="Chizhov V.N."/>
            <person name="Nadler S.A."/>
            <person name="Subbotin S.A."/>
            <person name="Evtushenko L.I."/>
        </authorList>
    </citation>
    <scope>NUCLEOTIDE SEQUENCE [LARGE SCALE GENOMIC DNA]</scope>
    <source>
        <strain evidence="1 2">VKM Ac-2886</strain>
    </source>
</reference>
<accession>A0A8I0S9T9</accession>
<name>A0A8I0S9T9_9MICO</name>
<keyword evidence="2" id="KW-1185">Reference proteome</keyword>
<dbReference type="AlphaFoldDB" id="A0A8I0S9T9"/>
<dbReference type="RefSeq" id="WP_194676318.1">
    <property type="nucleotide sequence ID" value="NZ_JADKRP010000008.1"/>
</dbReference>
<sequence>MDDSEVTARGERFHIAERSSGGVDATYDITWLSAPGSDVRGLTVAGGGLTREQLIKEALNYAESEREEHTPKAP</sequence>
<comment type="caution">
    <text evidence="1">The sequence shown here is derived from an EMBL/GenBank/DDBJ whole genome shotgun (WGS) entry which is preliminary data.</text>
</comment>